<dbReference type="GO" id="GO:0031956">
    <property type="term" value="F:medium-chain fatty acid-CoA ligase activity"/>
    <property type="evidence" value="ECO:0007669"/>
    <property type="project" value="TreeGrafter"/>
</dbReference>
<dbReference type="PROSITE" id="PS00455">
    <property type="entry name" value="AMP_BINDING"/>
    <property type="match status" value="1"/>
</dbReference>
<dbReference type="InterPro" id="IPR042099">
    <property type="entry name" value="ANL_N_sf"/>
</dbReference>
<evidence type="ECO:0000313" key="5">
    <source>
        <dbReference type="EMBL" id="KAK1594232.1"/>
    </source>
</evidence>
<dbReference type="SUPFAM" id="SSF56801">
    <property type="entry name" value="Acetyl-CoA synthetase-like"/>
    <property type="match status" value="1"/>
</dbReference>
<keyword evidence="2" id="KW-0436">Ligase</keyword>
<name>A0AAD8Q1P2_9PEZI</name>
<evidence type="ECO:0000259" key="4">
    <source>
        <dbReference type="Pfam" id="PF13193"/>
    </source>
</evidence>
<evidence type="ECO:0000313" key="6">
    <source>
        <dbReference type="Proteomes" id="UP001230504"/>
    </source>
</evidence>
<protein>
    <submittedName>
        <fullName evidence="5">AMP-binding enzyme</fullName>
    </submittedName>
</protein>
<dbReference type="EMBL" id="JAHLJV010000021">
    <property type="protein sequence ID" value="KAK1594232.1"/>
    <property type="molecule type" value="Genomic_DNA"/>
</dbReference>
<dbReference type="InterPro" id="IPR000873">
    <property type="entry name" value="AMP-dep_synth/lig_dom"/>
</dbReference>
<accession>A0AAD8Q1P2</accession>
<dbReference type="PANTHER" id="PTHR43201:SF5">
    <property type="entry name" value="MEDIUM-CHAIN ACYL-COA LIGASE ACSF2, MITOCHONDRIAL"/>
    <property type="match status" value="1"/>
</dbReference>
<dbReference type="InterPro" id="IPR025110">
    <property type="entry name" value="AMP-bd_C"/>
</dbReference>
<dbReference type="GeneID" id="85446754"/>
<dbReference type="InterPro" id="IPR045851">
    <property type="entry name" value="AMP-bd_C_sf"/>
</dbReference>
<gene>
    <name evidence="5" type="ORF">LY79DRAFT_648974</name>
</gene>
<evidence type="ECO:0000256" key="2">
    <source>
        <dbReference type="ARBA" id="ARBA00022598"/>
    </source>
</evidence>
<dbReference type="Pfam" id="PF00501">
    <property type="entry name" value="AMP-binding"/>
    <property type="match status" value="1"/>
</dbReference>
<comment type="similarity">
    <text evidence="1">Belongs to the ATP-dependent AMP-binding enzyme family.</text>
</comment>
<organism evidence="5 6">
    <name type="scientific">Colletotrichum navitas</name>
    <dbReference type="NCBI Taxonomy" id="681940"/>
    <lineage>
        <taxon>Eukaryota</taxon>
        <taxon>Fungi</taxon>
        <taxon>Dikarya</taxon>
        <taxon>Ascomycota</taxon>
        <taxon>Pezizomycotina</taxon>
        <taxon>Sordariomycetes</taxon>
        <taxon>Hypocreomycetidae</taxon>
        <taxon>Glomerellales</taxon>
        <taxon>Glomerellaceae</taxon>
        <taxon>Colletotrichum</taxon>
        <taxon>Colletotrichum graminicola species complex</taxon>
    </lineage>
</organism>
<keyword evidence="6" id="KW-1185">Reference proteome</keyword>
<proteinExistence type="inferred from homology"/>
<evidence type="ECO:0000256" key="1">
    <source>
        <dbReference type="ARBA" id="ARBA00006432"/>
    </source>
</evidence>
<dbReference type="Gene3D" id="3.40.50.12780">
    <property type="entry name" value="N-terminal domain of ligase-like"/>
    <property type="match status" value="1"/>
</dbReference>
<dbReference type="Pfam" id="PF13193">
    <property type="entry name" value="AMP-binding_C"/>
    <property type="match status" value="1"/>
</dbReference>
<comment type="caution">
    <text evidence="5">The sequence shown here is derived from an EMBL/GenBank/DDBJ whole genome shotgun (WGS) entry which is preliminary data.</text>
</comment>
<dbReference type="Gene3D" id="3.30.300.30">
    <property type="match status" value="1"/>
</dbReference>
<sequence length="492" mass="53583">MDLLTPDPVLLHARLRPTGLACIDLATNRRWTYLELDADIQRAASVLCGQGVQTGDRVATISANNVHQIIVQQALMRLGAIFVPLNWRLARAELTKLLVDCAPAILFTDLDPPEMPLGCQHISFSNLIAAVDAAEYAPRLDARLADETCVILYTSGTSGAPKGVTLNARFNFSILTEVDTGSVFLCDGPMFHFMGLIAQIWPCLMRGGTIIVSPKFNSDLTNARLGDACLHVTHYFCVPQMAEALARAPNFNTSEWSTLKALFTGGAPNPPARIKWWLSRGIRMVDGYGSTEMGTVSGMPLSPELIDVKAGSVGLPGPLTAVRVVDERDKDVPVGAPGEIIVSGPSVTPGYWNRPEENLTAFTRDGWFRSGDIGRVDEDGYVFLIDRRKNMFISGGENVYPAEIEAAMVEHPGVVDAAVIGVPDQLWGEAGRAFIIAAPGTQLTHEDMIEHCRSRIARYKVPREIILVEQFPRTGSGKVLKHLLTEDSVARL</sequence>
<dbReference type="Proteomes" id="UP001230504">
    <property type="component" value="Unassembled WGS sequence"/>
</dbReference>
<dbReference type="GO" id="GO:0006631">
    <property type="term" value="P:fatty acid metabolic process"/>
    <property type="evidence" value="ECO:0007669"/>
    <property type="project" value="TreeGrafter"/>
</dbReference>
<feature type="domain" description="AMP-binding enzyme C-terminal" evidence="4">
    <location>
        <begin position="403"/>
        <end position="478"/>
    </location>
</feature>
<dbReference type="AlphaFoldDB" id="A0AAD8Q1P2"/>
<dbReference type="InterPro" id="IPR020845">
    <property type="entry name" value="AMP-binding_CS"/>
</dbReference>
<dbReference type="RefSeq" id="XP_060415453.1">
    <property type="nucleotide sequence ID" value="XM_060562514.1"/>
</dbReference>
<dbReference type="FunFam" id="3.30.300.30:FF:000008">
    <property type="entry name" value="2,3-dihydroxybenzoate-AMP ligase"/>
    <property type="match status" value="1"/>
</dbReference>
<feature type="domain" description="AMP-dependent synthetase/ligase" evidence="3">
    <location>
        <begin position="16"/>
        <end position="352"/>
    </location>
</feature>
<dbReference type="PANTHER" id="PTHR43201">
    <property type="entry name" value="ACYL-COA SYNTHETASE"/>
    <property type="match status" value="1"/>
</dbReference>
<evidence type="ECO:0000259" key="3">
    <source>
        <dbReference type="Pfam" id="PF00501"/>
    </source>
</evidence>
<reference evidence="5" key="1">
    <citation type="submission" date="2021-06" db="EMBL/GenBank/DDBJ databases">
        <title>Comparative genomics, transcriptomics and evolutionary studies reveal genomic signatures of adaptation to plant cell wall in hemibiotrophic fungi.</title>
        <authorList>
            <consortium name="DOE Joint Genome Institute"/>
            <person name="Baroncelli R."/>
            <person name="Diaz J.F."/>
            <person name="Benocci T."/>
            <person name="Peng M."/>
            <person name="Battaglia E."/>
            <person name="Haridas S."/>
            <person name="Andreopoulos W."/>
            <person name="Labutti K."/>
            <person name="Pangilinan J."/>
            <person name="Floch G.L."/>
            <person name="Makela M.R."/>
            <person name="Henrissat B."/>
            <person name="Grigoriev I.V."/>
            <person name="Crouch J.A."/>
            <person name="De Vries R.P."/>
            <person name="Sukno S.A."/>
            <person name="Thon M.R."/>
        </authorList>
    </citation>
    <scope>NUCLEOTIDE SEQUENCE</scope>
    <source>
        <strain evidence="5">CBS 125086</strain>
    </source>
</reference>